<protein>
    <recommendedName>
        <fullName evidence="2">ribonuclease H</fullName>
        <ecNumber evidence="2">3.1.26.4</ecNumber>
    </recommendedName>
</protein>
<dbReference type="InterPro" id="IPR000477">
    <property type="entry name" value="RT_dom"/>
</dbReference>
<keyword evidence="5" id="KW-1185">Reference proteome</keyword>
<reference evidence="4" key="1">
    <citation type="submission" date="2025-08" db="UniProtKB">
        <authorList>
            <consortium name="Ensembl"/>
        </authorList>
    </citation>
    <scope>IDENTIFICATION</scope>
</reference>
<dbReference type="EC" id="3.1.26.4" evidence="2"/>
<evidence type="ECO:0000256" key="2">
    <source>
        <dbReference type="ARBA" id="ARBA00012180"/>
    </source>
</evidence>
<evidence type="ECO:0000313" key="4">
    <source>
        <dbReference type="Ensembl" id="ENSOSIP00000001776.1"/>
    </source>
</evidence>
<dbReference type="AlphaFoldDB" id="A0A8C7WQI3"/>
<dbReference type="Gene3D" id="3.10.10.10">
    <property type="entry name" value="HIV Type 1 Reverse Transcriptase, subunit A, domain 1"/>
    <property type="match status" value="1"/>
</dbReference>
<feature type="domain" description="Reverse transcriptase" evidence="3">
    <location>
        <begin position="125"/>
        <end position="303"/>
    </location>
</feature>
<name>A0A8C7WQI3_9TELE</name>
<comment type="similarity">
    <text evidence="1">Belongs to the beta type-B retroviral polymerase family. HERV class-II K(HML-2) pol subfamily.</text>
</comment>
<dbReference type="GeneTree" id="ENSGT00940000163417"/>
<reference evidence="4" key="2">
    <citation type="submission" date="2025-09" db="UniProtKB">
        <authorList>
            <consortium name="Ensembl"/>
        </authorList>
    </citation>
    <scope>IDENTIFICATION</scope>
</reference>
<dbReference type="SUPFAM" id="SSF56672">
    <property type="entry name" value="DNA/RNA polymerases"/>
    <property type="match status" value="1"/>
</dbReference>
<dbReference type="InterPro" id="IPR051320">
    <property type="entry name" value="Viral_Replic_Matur_Polypro"/>
</dbReference>
<evidence type="ECO:0000256" key="1">
    <source>
        <dbReference type="ARBA" id="ARBA00010879"/>
    </source>
</evidence>
<dbReference type="GO" id="GO:0004523">
    <property type="term" value="F:RNA-DNA hybrid ribonuclease activity"/>
    <property type="evidence" value="ECO:0007669"/>
    <property type="project" value="UniProtKB-EC"/>
</dbReference>
<proteinExistence type="inferred from homology"/>
<evidence type="ECO:0000313" key="5">
    <source>
        <dbReference type="Proteomes" id="UP000694383"/>
    </source>
</evidence>
<accession>A0A8C7WQI3</accession>
<dbReference type="PANTHER" id="PTHR33064:SF37">
    <property type="entry name" value="RIBONUCLEASE H"/>
    <property type="match status" value="1"/>
</dbReference>
<organism evidence="4 5">
    <name type="scientific">Oryzias sinensis</name>
    <name type="common">Chinese medaka</name>
    <dbReference type="NCBI Taxonomy" id="183150"/>
    <lineage>
        <taxon>Eukaryota</taxon>
        <taxon>Metazoa</taxon>
        <taxon>Chordata</taxon>
        <taxon>Craniata</taxon>
        <taxon>Vertebrata</taxon>
        <taxon>Euteleostomi</taxon>
        <taxon>Actinopterygii</taxon>
        <taxon>Neopterygii</taxon>
        <taxon>Teleostei</taxon>
        <taxon>Neoteleostei</taxon>
        <taxon>Acanthomorphata</taxon>
        <taxon>Ovalentaria</taxon>
        <taxon>Atherinomorphae</taxon>
        <taxon>Beloniformes</taxon>
        <taxon>Adrianichthyidae</taxon>
        <taxon>Oryziinae</taxon>
        <taxon>Oryzias</taxon>
    </lineage>
</organism>
<dbReference type="Ensembl" id="ENSOSIT00000001897.1">
    <property type="protein sequence ID" value="ENSOSIP00000001776.1"/>
    <property type="gene ID" value="ENSOSIG00000000997.1"/>
</dbReference>
<sequence>MRYDPSTLPNDTYVVKFDQFQTEAFQITDFFLPCLWSLCCRSNVFTSSQTSLHGGGPSHSFICKSQGFLTQVRMMPSLVCGTCLIKDVAPVVITLKSGFRPYLRQYPLKLDAVAGIRLMIEAFLKSGVITECPDSPVNTPVFPVPKAPPSVGWRLVQDLQAVISNVISRAPLVPDPHTLLNDLQPQHQFFTVVDLANAFFSIPGRRLTFVPLPQGFTDSPCIFSMAMSASLSKFQPPNGSQILLYIDNILVASPDKKTCPFGSVALLNFLHSQGHFLHSQGQKCSKSKILLAQKQVKFLGHLVSASAEAILASAKIVLYHPLTLHVPHDVSALLNQTFLSPARHLHFMTLLLSQPHLTVRRNNFKTSYSFAYF</sequence>
<dbReference type="PROSITE" id="PS50878">
    <property type="entry name" value="RT_POL"/>
    <property type="match status" value="1"/>
</dbReference>
<dbReference type="Pfam" id="PF00078">
    <property type="entry name" value="RVT_1"/>
    <property type="match status" value="1"/>
</dbReference>
<dbReference type="PANTHER" id="PTHR33064">
    <property type="entry name" value="POL PROTEIN"/>
    <property type="match status" value="1"/>
</dbReference>
<dbReference type="InterPro" id="IPR043128">
    <property type="entry name" value="Rev_trsase/Diguanyl_cyclase"/>
</dbReference>
<evidence type="ECO:0000259" key="3">
    <source>
        <dbReference type="PROSITE" id="PS50878"/>
    </source>
</evidence>
<dbReference type="Gene3D" id="3.30.70.270">
    <property type="match status" value="1"/>
</dbReference>
<dbReference type="InterPro" id="IPR043502">
    <property type="entry name" value="DNA/RNA_pol_sf"/>
</dbReference>
<dbReference type="Proteomes" id="UP000694383">
    <property type="component" value="Unplaced"/>
</dbReference>